<organism evidence="2 3">
    <name type="scientific">Iodidimonas gelatinilytica</name>
    <dbReference type="NCBI Taxonomy" id="1236966"/>
    <lineage>
        <taxon>Bacteria</taxon>
        <taxon>Pseudomonadati</taxon>
        <taxon>Pseudomonadota</taxon>
        <taxon>Alphaproteobacteria</taxon>
        <taxon>Iodidimonadales</taxon>
        <taxon>Iodidimonadaceae</taxon>
        <taxon>Iodidimonas</taxon>
    </lineage>
</organism>
<sequence>MVKDGSRFKIALLKTRVQNKAGGIHIELAGLAFLTVGVLLGTIPDQVAPLLGLQ</sequence>
<feature type="transmembrane region" description="Helical" evidence="1">
    <location>
        <begin position="21"/>
        <end position="43"/>
    </location>
</feature>
<dbReference type="Proteomes" id="UP000325187">
    <property type="component" value="Unassembled WGS sequence"/>
</dbReference>
<protein>
    <submittedName>
        <fullName evidence="2">Uncharacterized protein</fullName>
    </submittedName>
</protein>
<gene>
    <name evidence="2" type="ORF">JCM17845_22730</name>
</gene>
<dbReference type="EMBL" id="BKCM01000012">
    <property type="protein sequence ID" value="GER01650.1"/>
    <property type="molecule type" value="Genomic_DNA"/>
</dbReference>
<reference evidence="2 3" key="1">
    <citation type="submission" date="2019-09" db="EMBL/GenBank/DDBJ databases">
        <title>NBRP : Genome information of microbial organism related human and environment.</title>
        <authorList>
            <person name="Hattori M."/>
            <person name="Oshima K."/>
            <person name="Inaba H."/>
            <person name="Suda W."/>
            <person name="Sakamoto M."/>
            <person name="Iino T."/>
            <person name="Kitahara M."/>
            <person name="Oshida Y."/>
            <person name="Iida T."/>
            <person name="Kudo T."/>
            <person name="Itoh T."/>
            <person name="Ohkuma M."/>
        </authorList>
    </citation>
    <scope>NUCLEOTIDE SEQUENCE [LARGE SCALE GENOMIC DNA]</scope>
    <source>
        <strain evidence="2 3">Mie-1</strain>
    </source>
</reference>
<accession>A0A5A7N2Q0</accession>
<comment type="caution">
    <text evidence="2">The sequence shown here is derived from an EMBL/GenBank/DDBJ whole genome shotgun (WGS) entry which is preliminary data.</text>
</comment>
<keyword evidence="3" id="KW-1185">Reference proteome</keyword>
<evidence type="ECO:0000256" key="1">
    <source>
        <dbReference type="SAM" id="Phobius"/>
    </source>
</evidence>
<keyword evidence="1" id="KW-0812">Transmembrane</keyword>
<keyword evidence="1" id="KW-0472">Membrane</keyword>
<evidence type="ECO:0000313" key="3">
    <source>
        <dbReference type="Proteomes" id="UP000325187"/>
    </source>
</evidence>
<proteinExistence type="predicted"/>
<keyword evidence="1" id="KW-1133">Transmembrane helix</keyword>
<dbReference type="AlphaFoldDB" id="A0A5A7N2Q0"/>
<evidence type="ECO:0000313" key="2">
    <source>
        <dbReference type="EMBL" id="GER01650.1"/>
    </source>
</evidence>
<name>A0A5A7N2Q0_9PROT</name>
<dbReference type="RefSeq" id="WP_210432593.1">
    <property type="nucleotide sequence ID" value="NZ_BKCM01000012.1"/>
</dbReference>